<dbReference type="SMART" id="SM00487">
    <property type="entry name" value="DEXDc"/>
    <property type="match status" value="1"/>
</dbReference>
<evidence type="ECO:0000313" key="11">
    <source>
        <dbReference type="EMBL" id="OEJ84223.1"/>
    </source>
</evidence>
<evidence type="ECO:0000256" key="1">
    <source>
        <dbReference type="ARBA" id="ARBA00008792"/>
    </source>
</evidence>
<dbReference type="InterPro" id="IPR011709">
    <property type="entry name" value="DEAD-box_helicase_OB_fold"/>
</dbReference>
<dbReference type="GO" id="GO:0005730">
    <property type="term" value="C:nucleolus"/>
    <property type="evidence" value="ECO:0007669"/>
    <property type="project" value="TreeGrafter"/>
</dbReference>
<feature type="domain" description="Helicase C-terminal" evidence="10">
    <location>
        <begin position="299"/>
        <end position="487"/>
    </location>
</feature>
<comment type="caution">
    <text evidence="11">The sequence shown here is derived from an EMBL/GenBank/DDBJ whole genome shotgun (WGS) entry which is preliminary data.</text>
</comment>
<dbReference type="InterPro" id="IPR007502">
    <property type="entry name" value="Helicase-assoc_dom"/>
</dbReference>
<evidence type="ECO:0000256" key="4">
    <source>
        <dbReference type="ARBA" id="ARBA00022801"/>
    </source>
</evidence>
<feature type="compositionally biased region" description="Basic residues" evidence="8">
    <location>
        <begin position="17"/>
        <end position="28"/>
    </location>
</feature>
<feature type="region of interest" description="Disordered" evidence="8">
    <location>
        <begin position="1"/>
        <end position="32"/>
    </location>
</feature>
<dbReference type="SMART" id="SM00490">
    <property type="entry name" value="HELICc"/>
    <property type="match status" value="1"/>
</dbReference>
<evidence type="ECO:0000259" key="10">
    <source>
        <dbReference type="PROSITE" id="PS51194"/>
    </source>
</evidence>
<dbReference type="Pfam" id="PF04408">
    <property type="entry name" value="WHD_HA2"/>
    <property type="match status" value="1"/>
</dbReference>
<feature type="domain" description="Helicase ATP-binding" evidence="9">
    <location>
        <begin position="103"/>
        <end position="274"/>
    </location>
</feature>
<comment type="similarity">
    <text evidence="1">Belongs to the DEAD box helicase family. DEAH subfamily.</text>
</comment>
<comment type="catalytic activity">
    <reaction evidence="7">
        <text>ATP + H2O = ADP + phosphate + H(+)</text>
        <dbReference type="Rhea" id="RHEA:13065"/>
        <dbReference type="ChEBI" id="CHEBI:15377"/>
        <dbReference type="ChEBI" id="CHEBI:15378"/>
        <dbReference type="ChEBI" id="CHEBI:30616"/>
        <dbReference type="ChEBI" id="CHEBI:43474"/>
        <dbReference type="ChEBI" id="CHEBI:456216"/>
        <dbReference type="EC" id="3.6.4.13"/>
    </reaction>
</comment>
<evidence type="ECO:0000256" key="3">
    <source>
        <dbReference type="ARBA" id="ARBA00022741"/>
    </source>
</evidence>
<dbReference type="InterPro" id="IPR027417">
    <property type="entry name" value="P-loop_NTPase"/>
</dbReference>
<dbReference type="GO" id="GO:0016787">
    <property type="term" value="F:hydrolase activity"/>
    <property type="evidence" value="ECO:0007669"/>
    <property type="project" value="UniProtKB-KW"/>
</dbReference>
<dbReference type="PROSITE" id="PS51192">
    <property type="entry name" value="HELICASE_ATP_BIND_1"/>
    <property type="match status" value="1"/>
</dbReference>
<dbReference type="PANTHER" id="PTHR18934">
    <property type="entry name" value="ATP-DEPENDENT RNA HELICASE"/>
    <property type="match status" value="1"/>
</dbReference>
<feature type="compositionally biased region" description="Basic and acidic residues" evidence="8">
    <location>
        <begin position="1"/>
        <end position="10"/>
    </location>
</feature>
<dbReference type="InterPro" id="IPR001650">
    <property type="entry name" value="Helicase_C-like"/>
</dbReference>
<keyword evidence="3" id="KW-0547">Nucleotide-binding</keyword>
<dbReference type="InterPro" id="IPR048333">
    <property type="entry name" value="HA2_WH"/>
</dbReference>
<dbReference type="CDD" id="cd18791">
    <property type="entry name" value="SF2_C_RHA"/>
    <property type="match status" value="1"/>
</dbReference>
<proteinExistence type="inferred from homology"/>
<dbReference type="PROSITE" id="PS51194">
    <property type="entry name" value="HELICASE_CTER"/>
    <property type="match status" value="1"/>
</dbReference>
<dbReference type="FunFam" id="1.20.120.1080:FF:000028">
    <property type="entry name" value="ATP-dependent RNA helicase"/>
    <property type="match status" value="1"/>
</dbReference>
<dbReference type="Pfam" id="PF07717">
    <property type="entry name" value="OB_NTP_bind"/>
    <property type="match status" value="1"/>
</dbReference>
<sequence length="761" mass="85324">MTPMASDKEITFSGKGKSPKHHPFKKKIQKTDRVNSPFARRYPQGNKSTVYFQDALDGEDSIEDEESLGSTFRKSKTDLQLQSQQLLPGRKALPVYQNKDEIMSYIAQNQVTVLIGETGSGKSTQIPQFIMSCLDSNKKKKIAVTQPRRVAAISLATRVAMEYGCNVGDDVGYNVRFDNRSNDKKTKLKYLTDGMLLRELMLDKNLSQYEYIIIDEAHERTILTDLILGFLKELISPDKNGARSADLKIVVMSATLQAEKFSEFFNNAPILFVKGRTYPVENFYLTTKDSTTQTDVVESMIRSIVQINSSEPFGGDILCFLPGQEEIDKAVTILSKIAPVLKNSYLSTDVKQKVPELVPLPLYAALPPNKQLFVFNRLNPKKFQRKVVLSTNIAETSVTIPGVKYVIDSGLRKVKVWRHELGLSTLLTVPVSQASCSQRSGRAGREFPGKCYRLFKESDFKKLPPQSEPEIVRCDVANPILMLKKIGVDDILNWSWLENPGKNSIVMGLQELYTLNALDDNGKITGKGEKMALLPLAPHLSNVLLQAIDNNCIEPVLDIVSCLSVENLLLNPLPEKRDEVNEKRFSLCTNGSKYGDLIMMKELYDMYLSLSSAAEKQNWCQELCVSYRGFKNVLKIKEQLKQYVKKIQGTGASNLSMDDDNDEMSGASSKTSSLDISSVLKCFLHGFVKNTAIGMPDRSYRTTTTGEVISVHPSSLLFLNKTCPAILYTEYVFTTKGYARNVSRVELQWLQEVALTARKTK</sequence>
<dbReference type="InParanoid" id="A0A1E5RCA3"/>
<organism evidence="11 12">
    <name type="scientific">Hanseniaspora osmophila</name>
    <dbReference type="NCBI Taxonomy" id="56408"/>
    <lineage>
        <taxon>Eukaryota</taxon>
        <taxon>Fungi</taxon>
        <taxon>Dikarya</taxon>
        <taxon>Ascomycota</taxon>
        <taxon>Saccharomycotina</taxon>
        <taxon>Saccharomycetes</taxon>
        <taxon>Saccharomycodales</taxon>
        <taxon>Saccharomycodaceae</taxon>
        <taxon>Hanseniaspora</taxon>
    </lineage>
</organism>
<dbReference type="AlphaFoldDB" id="A0A1E5RCA3"/>
<evidence type="ECO:0000313" key="12">
    <source>
        <dbReference type="Proteomes" id="UP000095728"/>
    </source>
</evidence>
<keyword evidence="6" id="KW-0067">ATP-binding</keyword>
<evidence type="ECO:0000256" key="6">
    <source>
        <dbReference type="ARBA" id="ARBA00022840"/>
    </source>
</evidence>
<dbReference type="CDD" id="cd17917">
    <property type="entry name" value="DEXHc_RHA-like"/>
    <property type="match status" value="1"/>
</dbReference>
<evidence type="ECO:0000256" key="8">
    <source>
        <dbReference type="SAM" id="MobiDB-lite"/>
    </source>
</evidence>
<keyword evidence="4" id="KW-0378">Hydrolase</keyword>
<dbReference type="STRING" id="56408.A0A1E5RCA3"/>
<keyword evidence="12" id="KW-1185">Reference proteome</keyword>
<dbReference type="OrthoDB" id="10253254at2759"/>
<dbReference type="PANTHER" id="PTHR18934:SF118">
    <property type="entry name" value="ATP-DEPENDENT RNA HELICASE DHX33"/>
    <property type="match status" value="1"/>
</dbReference>
<keyword evidence="5 11" id="KW-0347">Helicase</keyword>
<dbReference type="GO" id="GO:0003725">
    <property type="term" value="F:double-stranded RNA binding"/>
    <property type="evidence" value="ECO:0007669"/>
    <property type="project" value="TreeGrafter"/>
</dbReference>
<dbReference type="SUPFAM" id="SSF52540">
    <property type="entry name" value="P-loop containing nucleoside triphosphate hydrolases"/>
    <property type="match status" value="1"/>
</dbReference>
<dbReference type="GO" id="GO:0045943">
    <property type="term" value="P:positive regulation of transcription by RNA polymerase I"/>
    <property type="evidence" value="ECO:0007669"/>
    <property type="project" value="TreeGrafter"/>
</dbReference>
<evidence type="ECO:0000259" key="9">
    <source>
        <dbReference type="PROSITE" id="PS51192"/>
    </source>
</evidence>
<accession>A0A1E5RCA3</accession>
<evidence type="ECO:0000256" key="7">
    <source>
        <dbReference type="ARBA" id="ARBA00047984"/>
    </source>
</evidence>
<dbReference type="Gene3D" id="1.20.120.1080">
    <property type="match status" value="1"/>
</dbReference>
<dbReference type="EC" id="3.6.4.13" evidence="2"/>
<evidence type="ECO:0000256" key="2">
    <source>
        <dbReference type="ARBA" id="ARBA00012552"/>
    </source>
</evidence>
<dbReference type="InterPro" id="IPR011545">
    <property type="entry name" value="DEAD/DEAH_box_helicase_dom"/>
</dbReference>
<dbReference type="EMBL" id="LPNM01000008">
    <property type="protein sequence ID" value="OEJ84223.1"/>
    <property type="molecule type" value="Genomic_DNA"/>
</dbReference>
<reference evidence="12" key="1">
    <citation type="journal article" date="2016" name="Genome Announc.">
        <title>Genome sequences of three species of Hanseniaspora isolated from spontaneous wine fermentations.</title>
        <authorList>
            <person name="Sternes P.R."/>
            <person name="Lee D."/>
            <person name="Kutyna D.R."/>
            <person name="Borneman A.R."/>
        </authorList>
    </citation>
    <scope>NUCLEOTIDE SEQUENCE [LARGE SCALE GENOMIC DNA]</scope>
    <source>
        <strain evidence="12">AWRI3579</strain>
    </source>
</reference>
<dbReference type="Gene3D" id="3.40.50.300">
    <property type="entry name" value="P-loop containing nucleotide triphosphate hydrolases"/>
    <property type="match status" value="2"/>
</dbReference>
<name>A0A1E5RCA3_9ASCO</name>
<protein>
    <recommendedName>
        <fullName evidence="2">RNA helicase</fullName>
        <ecNumber evidence="2">3.6.4.13</ecNumber>
    </recommendedName>
</protein>
<gene>
    <name evidence="11" type="ORF">AWRI3579_g2501</name>
</gene>
<dbReference type="InterPro" id="IPR014001">
    <property type="entry name" value="Helicase_ATP-bd"/>
</dbReference>
<dbReference type="SMART" id="SM00847">
    <property type="entry name" value="HA2"/>
    <property type="match status" value="1"/>
</dbReference>
<dbReference type="Pfam" id="PF21010">
    <property type="entry name" value="HA2_C"/>
    <property type="match status" value="1"/>
</dbReference>
<dbReference type="FunFam" id="3.40.50.300:FF:000578">
    <property type="entry name" value="probable ATP-dependent RNA helicase DHX35"/>
    <property type="match status" value="1"/>
</dbReference>
<dbReference type="Pfam" id="PF00271">
    <property type="entry name" value="Helicase_C"/>
    <property type="match status" value="1"/>
</dbReference>
<dbReference type="Proteomes" id="UP000095728">
    <property type="component" value="Unassembled WGS sequence"/>
</dbReference>
<dbReference type="GO" id="GO:0003724">
    <property type="term" value="F:RNA helicase activity"/>
    <property type="evidence" value="ECO:0007669"/>
    <property type="project" value="UniProtKB-EC"/>
</dbReference>
<evidence type="ECO:0000256" key="5">
    <source>
        <dbReference type="ARBA" id="ARBA00022806"/>
    </source>
</evidence>
<dbReference type="GO" id="GO:0005524">
    <property type="term" value="F:ATP binding"/>
    <property type="evidence" value="ECO:0007669"/>
    <property type="project" value="UniProtKB-KW"/>
</dbReference>
<dbReference type="FunCoup" id="A0A1E5RCA3">
    <property type="interactions" value="224"/>
</dbReference>
<dbReference type="Pfam" id="PF00270">
    <property type="entry name" value="DEAD"/>
    <property type="match status" value="1"/>
</dbReference>